<dbReference type="EMBL" id="KZ819666">
    <property type="protein sequence ID" value="PWN28056.1"/>
    <property type="molecule type" value="Genomic_DNA"/>
</dbReference>
<evidence type="ECO:0000313" key="7">
    <source>
        <dbReference type="Proteomes" id="UP000245884"/>
    </source>
</evidence>
<feature type="region of interest" description="Disordered" evidence="4">
    <location>
        <begin position="1011"/>
        <end position="1047"/>
    </location>
</feature>
<dbReference type="Pfam" id="PF13374">
    <property type="entry name" value="TPR_10"/>
    <property type="match status" value="2"/>
</dbReference>
<dbReference type="GO" id="GO:0003729">
    <property type="term" value="F:mRNA binding"/>
    <property type="evidence" value="ECO:0007669"/>
    <property type="project" value="TreeGrafter"/>
</dbReference>
<dbReference type="Gene3D" id="1.25.40.10">
    <property type="entry name" value="Tetratricopeptide repeat domain"/>
    <property type="match status" value="1"/>
</dbReference>
<evidence type="ECO:0000256" key="1">
    <source>
        <dbReference type="ARBA" id="ARBA00022490"/>
    </source>
</evidence>
<dbReference type="Proteomes" id="UP000245884">
    <property type="component" value="Unassembled WGS sequence"/>
</dbReference>
<dbReference type="STRING" id="1569628.A0A316URZ2"/>
<feature type="compositionally biased region" description="Basic and acidic residues" evidence="4">
    <location>
        <begin position="718"/>
        <end position="748"/>
    </location>
</feature>
<dbReference type="InterPro" id="IPR033646">
    <property type="entry name" value="CLU-central"/>
</dbReference>
<dbReference type="InterPro" id="IPR011990">
    <property type="entry name" value="TPR-like_helical_dom_sf"/>
</dbReference>
<dbReference type="GO" id="GO:0048312">
    <property type="term" value="P:intracellular distribution of mitochondria"/>
    <property type="evidence" value="ECO:0007669"/>
    <property type="project" value="TreeGrafter"/>
</dbReference>
<dbReference type="PANTHER" id="PTHR12601">
    <property type="entry name" value="EUKARYOTIC TRANSLATION INITIATION FACTOR 3 SUBUNIT EIF-3"/>
    <property type="match status" value="1"/>
</dbReference>
<dbReference type="CDD" id="cd15466">
    <property type="entry name" value="CLU-central"/>
    <property type="match status" value="1"/>
</dbReference>
<evidence type="ECO:0000256" key="2">
    <source>
        <dbReference type="ARBA" id="ARBA00022803"/>
    </source>
</evidence>
<dbReference type="FunFam" id="3.30.2280.10:FF:000002">
    <property type="entry name" value="Clustered mitochondria protein homolog"/>
    <property type="match status" value="1"/>
</dbReference>
<feature type="region of interest" description="Disordered" evidence="4">
    <location>
        <begin position="1"/>
        <end position="34"/>
    </location>
</feature>
<comment type="function">
    <text evidence="3">mRNA-binding protein involved in proper cytoplasmic distribution of mitochondria.</text>
</comment>
<feature type="domain" description="Clu" evidence="5">
    <location>
        <begin position="381"/>
        <end position="667"/>
    </location>
</feature>
<keyword evidence="2" id="KW-0802">TPR repeat</keyword>
<dbReference type="Gene3D" id="3.30.2280.10">
    <property type="entry name" value="Hypothetical protein (hspc210)"/>
    <property type="match status" value="1"/>
</dbReference>
<feature type="compositionally biased region" description="Gly residues" evidence="4">
    <location>
        <begin position="1430"/>
        <end position="1439"/>
    </location>
</feature>
<comment type="subunit">
    <text evidence="3">May associate with the eukaryotic translation initiation factor 3 (eIF-3) complex.</text>
</comment>
<feature type="region of interest" description="Disordered" evidence="4">
    <location>
        <begin position="1398"/>
        <end position="1417"/>
    </location>
</feature>
<dbReference type="Pfam" id="PF12807">
    <property type="entry name" value="eIF3_p135"/>
    <property type="match status" value="1"/>
</dbReference>
<accession>A0A316URZ2</accession>
<gene>
    <name evidence="3" type="primary">CLU1</name>
    <name evidence="3" type="synonym">TIF31</name>
    <name evidence="6" type="ORF">BDZ90DRAFT_160733</name>
</gene>
<feature type="region of interest" description="Disordered" evidence="4">
    <location>
        <begin position="718"/>
        <end position="757"/>
    </location>
</feature>
<feature type="region of interest" description="Disordered" evidence="4">
    <location>
        <begin position="557"/>
        <end position="588"/>
    </location>
</feature>
<feature type="region of interest" description="Disordered" evidence="4">
    <location>
        <begin position="1430"/>
        <end position="1451"/>
    </location>
</feature>
<protein>
    <recommendedName>
        <fullName evidence="3">Clustered mitochondria protein homolog</fullName>
    </recommendedName>
    <alternativeName>
        <fullName evidence="3">Protein TIF31 homolog</fullName>
    </alternativeName>
</protein>
<dbReference type="PROSITE" id="PS51823">
    <property type="entry name" value="CLU"/>
    <property type="match status" value="1"/>
</dbReference>
<keyword evidence="1 3" id="KW-0963">Cytoplasm</keyword>
<keyword evidence="7" id="KW-1185">Reference proteome</keyword>
<dbReference type="HAMAP" id="MF_03013">
    <property type="entry name" value="CLU"/>
    <property type="match status" value="1"/>
</dbReference>
<comment type="subcellular location">
    <subcellularLocation>
        <location evidence="3">Cytoplasm</location>
    </subcellularLocation>
</comment>
<feature type="compositionally biased region" description="Low complexity" evidence="4">
    <location>
        <begin position="1398"/>
        <end position="1414"/>
    </location>
</feature>
<dbReference type="InterPro" id="IPR023231">
    <property type="entry name" value="GSKIP_dom_sf"/>
</dbReference>
<reference evidence="6 7" key="1">
    <citation type="journal article" date="2018" name="Mol. Biol. Evol.">
        <title>Broad Genomic Sampling Reveals a Smut Pathogenic Ancestry of the Fungal Clade Ustilaginomycotina.</title>
        <authorList>
            <person name="Kijpornyongpan T."/>
            <person name="Mondo S.J."/>
            <person name="Barry K."/>
            <person name="Sandor L."/>
            <person name="Lee J."/>
            <person name="Lipzen A."/>
            <person name="Pangilinan J."/>
            <person name="LaButti K."/>
            <person name="Hainaut M."/>
            <person name="Henrissat B."/>
            <person name="Grigoriev I.V."/>
            <person name="Spatafora J.W."/>
            <person name="Aime M.C."/>
        </authorList>
    </citation>
    <scope>NUCLEOTIDE SEQUENCE [LARGE SCALE GENOMIC DNA]</scope>
    <source>
        <strain evidence="6 7">MCA 5214</strain>
    </source>
</reference>
<evidence type="ECO:0000313" key="6">
    <source>
        <dbReference type="EMBL" id="PWN28056.1"/>
    </source>
</evidence>
<proteinExistence type="inferred from homology"/>
<comment type="similarity">
    <text evidence="3">Belongs to the CLU family.</text>
</comment>
<dbReference type="InterPro" id="IPR027523">
    <property type="entry name" value="CLU_prot"/>
</dbReference>
<feature type="compositionally biased region" description="Basic and acidic residues" evidence="4">
    <location>
        <begin position="557"/>
        <end position="573"/>
    </location>
</feature>
<sequence>MAAEPQPAATPSPAHQDGTSSDAGANGEVAVNGSHSGEIQVDEELLPFDLVLHFPERPLVPATATSLGLPATPSPLKLAVQPSETLNDIRITLADSPEGYWLGSYCFKRPAAKAGQANGAVAKSERVGEWVELKDIFDGVPKGERELSIAYAPLNEAEARNHIQRLRDLLQGGPQDPINAAIDAGLSVHDAVRHPEEWTKEAVGFAAAQAAANNKAKGSKKAPVDLAEEAAKVPFEKWNGWPDSNATQLIPPQARSARFSPTCLRSISLSAWNPPPQPLRARGHLLYLQITTLEGETVHLTASVNGFYINKSTSSRFDPAPRPKSEAYLSNSLFDLLCGFSPLFLNNFAKIFSDPLSARDFFAVLPMTNCIAAAPWLANNHSHTADPLRPQTAYLLTGTMGVDSLEGTRDWNEEIQAARELPRSTLAERHVRERALGRLFSDFAKSAASAVPKVAAGEVQALNPMDKPEAQMFCVNNLFISRGVDGVDIYPYLGGDEAAHVAVSKDVQGVRMLNTVDADGLCLLGTVIVDWHGERWVAQSIIPGLFRKKEEDEVVPKEGEEVKEAEAAAEKPKAAALPSDKPSPAEDTQVIYGGVEGPEVIRTNAAFDKVFEQVAKSLRLSRHAVKDAQGKDHQLWLSVDSKGLRGADGRKYALDVARLTPVDVMWLEEDMEGKLLGEGDAKGDRYPHELALLRPELIEIYWDSEFRKWAREQLAQRKKASEEGIEKKSAIENGDAKGEESADKKEDAEAAEEPLDSSAFQLSFNPDAFVKFKPPTDETAAPTPMITDESDASVAAVRAASRYLRESAIPRLVTDIATGMANVSDGQALTRQMHARGINVRYLGHLAHLAAPAQHDRLDQTHLKQCTGSGWTALLSVLHKVAVQEMVVRAAKKILNNLLRTASPVDLTACVSHFLNCLLGAARESAPHAEWTPSPFDESPEEPAWAKLTPASLQEKVDFEVRRRYRFQLPSDYLTSGSARKPQLLREVSIRSGIQLKLQEYAFDAIAAGQANGHHSTDSDSARPATPPATSNKAATSVSVGNKKKKGGKKVAGIDEVSAAARTQSTTFSPEDVLNLLPIVKDSAPTSKVAEDAFETGRITMMSRGERELGVDLLLEGISFHETIYGMAHPETARCYALFAAIVHQLSTLINAETAAKIREEQEKQGKEDVQVEMSAYAEHLSGATALRYQRQAVTISERALGLDHAETLAQWSSLAILERAEGNHEASLRCERRVMQLQDIVLGAKHPDNVSALSNLATTLQAARRFDDSLQVFTSAHNLALELFGPDALVTANVAFELCQAQSLVGELRAALETLKESVRVFEAVLGKDHAHTKEADVFLGRLAAAAVRAAKMEQSQKIREAQIAAAGGAKRLGAGGALAAAAAAAAQAGAKGQTSTAASASASSSKKSGRTAVDPSLSVDELVRYISGSGGAGAGGNRKGKGKAAVVGK</sequence>
<organism evidence="6 7">
    <name type="scientific">Jaminaea rosea</name>
    <dbReference type="NCBI Taxonomy" id="1569628"/>
    <lineage>
        <taxon>Eukaryota</taxon>
        <taxon>Fungi</taxon>
        <taxon>Dikarya</taxon>
        <taxon>Basidiomycota</taxon>
        <taxon>Ustilaginomycotina</taxon>
        <taxon>Exobasidiomycetes</taxon>
        <taxon>Microstromatales</taxon>
        <taxon>Microstromatales incertae sedis</taxon>
        <taxon>Jaminaea</taxon>
    </lineage>
</organism>
<evidence type="ECO:0000256" key="4">
    <source>
        <dbReference type="SAM" id="MobiDB-lite"/>
    </source>
</evidence>
<dbReference type="InterPro" id="IPR025697">
    <property type="entry name" value="CLU_dom"/>
</dbReference>
<dbReference type="OrthoDB" id="771227at2759"/>
<dbReference type="GO" id="GO:0007005">
    <property type="term" value="P:mitochondrion organization"/>
    <property type="evidence" value="ECO:0007669"/>
    <property type="project" value="UniProtKB-UniRule"/>
</dbReference>
<evidence type="ECO:0000259" key="5">
    <source>
        <dbReference type="PROSITE" id="PS51823"/>
    </source>
</evidence>
<dbReference type="Pfam" id="PF13236">
    <property type="entry name" value="CLU"/>
    <property type="match status" value="1"/>
</dbReference>
<dbReference type="SUPFAM" id="SSF103107">
    <property type="entry name" value="Hypothetical protein c14orf129, hspc210"/>
    <property type="match status" value="1"/>
</dbReference>
<feature type="compositionally biased region" description="Polar residues" evidence="4">
    <location>
        <begin position="1028"/>
        <end position="1040"/>
    </location>
</feature>
<keyword evidence="3" id="KW-0694">RNA-binding</keyword>
<name>A0A316URZ2_9BASI</name>
<dbReference type="SUPFAM" id="SSF48452">
    <property type="entry name" value="TPR-like"/>
    <property type="match status" value="1"/>
</dbReference>
<dbReference type="Pfam" id="PF13424">
    <property type="entry name" value="TPR_12"/>
    <property type="match status" value="1"/>
</dbReference>
<dbReference type="PANTHER" id="PTHR12601:SF6">
    <property type="entry name" value="CLUSTERED MITOCHONDRIA PROTEIN HOMOLOG"/>
    <property type="match status" value="1"/>
</dbReference>
<dbReference type="GO" id="GO:0005737">
    <property type="term" value="C:cytoplasm"/>
    <property type="evidence" value="ECO:0007669"/>
    <property type="project" value="UniProtKB-SubCell"/>
</dbReference>
<evidence type="ECO:0000256" key="3">
    <source>
        <dbReference type="HAMAP-Rule" id="MF_03013"/>
    </source>
</evidence>